<dbReference type="AlphaFoldDB" id="A0A5C0XMU7"/>
<protein>
    <recommendedName>
        <fullName evidence="3">TRP-repeat-containing protein</fullName>
    </recommendedName>
</protein>
<dbReference type="GeneID" id="41712107"/>
<evidence type="ECO:0000313" key="2">
    <source>
        <dbReference type="Proteomes" id="UP000324354"/>
    </source>
</evidence>
<dbReference type="OrthoDB" id="86142at2157"/>
<evidence type="ECO:0000313" key="1">
    <source>
        <dbReference type="EMBL" id="QEK78032.1"/>
    </source>
</evidence>
<dbReference type="Gene3D" id="1.25.40.10">
    <property type="entry name" value="Tetratricopeptide repeat domain"/>
    <property type="match status" value="1"/>
</dbReference>
<gene>
    <name evidence="1" type="ORF">PFDSM3638_01520</name>
</gene>
<accession>A0A5C0XMU7</accession>
<evidence type="ECO:0008006" key="3">
    <source>
        <dbReference type="Google" id="ProtNLM"/>
    </source>
</evidence>
<reference evidence="1 2" key="1">
    <citation type="submission" date="2017-08" db="EMBL/GenBank/DDBJ databases">
        <title>Resequencing and Reannotation of the genome of Pyrococcus furiosus type strain DSM3638.</title>
        <authorList>
            <person name="Reichelt R.M."/>
            <person name="Bunk B."/>
        </authorList>
    </citation>
    <scope>NUCLEOTIDE SEQUENCE [LARGE SCALE GENOMIC DNA]</scope>
    <source>
        <strain evidence="1 2">DSM 3638</strain>
    </source>
</reference>
<organism evidence="1 2">
    <name type="scientific">Pyrococcus furiosus (strain ATCC 43587 / DSM 3638 / JCM 8422 / Vc1)</name>
    <dbReference type="NCBI Taxonomy" id="186497"/>
    <lineage>
        <taxon>Archaea</taxon>
        <taxon>Methanobacteriati</taxon>
        <taxon>Methanobacteriota</taxon>
        <taxon>Thermococci</taxon>
        <taxon>Thermococcales</taxon>
        <taxon>Thermococcaceae</taxon>
        <taxon>Pyrococcus</taxon>
    </lineage>
</organism>
<dbReference type="InterPro" id="IPR011990">
    <property type="entry name" value="TPR-like_helical_dom_sf"/>
</dbReference>
<dbReference type="GeneID" id="13302116"/>
<dbReference type="SUPFAM" id="SSF48452">
    <property type="entry name" value="TPR-like"/>
    <property type="match status" value="1"/>
</dbReference>
<name>A0A5C0XMU7_PYRFU</name>
<dbReference type="RefSeq" id="WP_011011431.1">
    <property type="nucleotide sequence ID" value="NC_003413.1"/>
</dbReference>
<dbReference type="Proteomes" id="UP000324354">
    <property type="component" value="Chromosome"/>
</dbReference>
<proteinExistence type="predicted"/>
<dbReference type="EMBL" id="CP023154">
    <property type="protein sequence ID" value="QEK78032.1"/>
    <property type="molecule type" value="Genomic_DNA"/>
</dbReference>
<sequence length="350" mass="40188">MKDDIVESVETLVRKGMIEEAIKIVENLQENFDKVIALCKIAELTRDESFLEDAIYFLKKIKDHDNKAIGYGEVAKVYALLGYEEESLELFEEAVKLTKNLNPVDKAITLTILANRLALAGFVDLSLEMFQNAFAEIIELNIELTKKTDLIIQLAEILEASGDALDSENALKFYEMAQDIYKNLKLGQREGIIEKKIELTRTLMHTSYPDIRKLAYEGRFIQALHEIEKRFGGNNVIPLLELTAWAYKTNVFERLKLKEITMEKLSASKLSDEEKFKVVQLLLEIDDTLKAYEIAITLESQELREKALVLIGLKMIDEGEVRFVEEKIFPLLSDEKREEFINFLKNLPIA</sequence>